<name>A0A1Y2HR61_9FUNG</name>
<dbReference type="Pfam" id="PF00106">
    <property type="entry name" value="adh_short"/>
    <property type="match status" value="1"/>
</dbReference>
<dbReference type="EMBL" id="MCFL01000014">
    <property type="protein sequence ID" value="ORZ37019.1"/>
    <property type="molecule type" value="Genomic_DNA"/>
</dbReference>
<protein>
    <recommendedName>
        <fullName evidence="3">SDR family NAD(P)-dependent oxidoreductase</fullName>
    </recommendedName>
</protein>
<dbReference type="OrthoDB" id="10267115at2759"/>
<dbReference type="GO" id="GO:0005789">
    <property type="term" value="C:endoplasmic reticulum membrane"/>
    <property type="evidence" value="ECO:0007669"/>
    <property type="project" value="TreeGrafter"/>
</dbReference>
<dbReference type="AlphaFoldDB" id="A0A1Y2HR61"/>
<dbReference type="GO" id="GO:0006666">
    <property type="term" value="P:3-keto-sphinganine metabolic process"/>
    <property type="evidence" value="ECO:0007669"/>
    <property type="project" value="TreeGrafter"/>
</dbReference>
<dbReference type="PANTHER" id="PTHR43550">
    <property type="entry name" value="3-KETODIHYDROSPHINGOSINE REDUCTASE"/>
    <property type="match status" value="1"/>
</dbReference>
<sequence>MLDLFDRHVFITGGSAGLGLAIAKSAAQRGAHVVICARREPVLRAAVAQIKSSLPPDATPDQIITYVTADCT</sequence>
<gene>
    <name evidence="1" type="ORF">BCR44DRAFT_58889</name>
</gene>
<accession>A0A1Y2HR61</accession>
<dbReference type="GO" id="GO:0030148">
    <property type="term" value="P:sphingolipid biosynthetic process"/>
    <property type="evidence" value="ECO:0007669"/>
    <property type="project" value="TreeGrafter"/>
</dbReference>
<dbReference type="Gene3D" id="3.40.50.720">
    <property type="entry name" value="NAD(P)-binding Rossmann-like Domain"/>
    <property type="match status" value="1"/>
</dbReference>
<dbReference type="SUPFAM" id="SSF51735">
    <property type="entry name" value="NAD(P)-binding Rossmann-fold domains"/>
    <property type="match status" value="1"/>
</dbReference>
<dbReference type="InterPro" id="IPR036291">
    <property type="entry name" value="NAD(P)-bd_dom_sf"/>
</dbReference>
<evidence type="ECO:0000313" key="1">
    <source>
        <dbReference type="EMBL" id="ORZ37019.1"/>
    </source>
</evidence>
<organism evidence="1 2">
    <name type="scientific">Catenaria anguillulae PL171</name>
    <dbReference type="NCBI Taxonomy" id="765915"/>
    <lineage>
        <taxon>Eukaryota</taxon>
        <taxon>Fungi</taxon>
        <taxon>Fungi incertae sedis</taxon>
        <taxon>Blastocladiomycota</taxon>
        <taxon>Blastocladiomycetes</taxon>
        <taxon>Blastocladiales</taxon>
        <taxon>Catenariaceae</taxon>
        <taxon>Catenaria</taxon>
    </lineage>
</organism>
<dbReference type="STRING" id="765915.A0A1Y2HR61"/>
<dbReference type="InterPro" id="IPR002347">
    <property type="entry name" value="SDR_fam"/>
</dbReference>
<evidence type="ECO:0000313" key="2">
    <source>
        <dbReference type="Proteomes" id="UP000193411"/>
    </source>
</evidence>
<comment type="caution">
    <text evidence="1">The sequence shown here is derived from an EMBL/GenBank/DDBJ whole genome shotgun (WGS) entry which is preliminary data.</text>
</comment>
<proteinExistence type="predicted"/>
<feature type="non-terminal residue" evidence="1">
    <location>
        <position position="72"/>
    </location>
</feature>
<dbReference type="PANTHER" id="PTHR43550:SF3">
    <property type="entry name" value="3-KETODIHYDROSPHINGOSINE REDUCTASE"/>
    <property type="match status" value="1"/>
</dbReference>
<keyword evidence="2" id="KW-1185">Reference proteome</keyword>
<dbReference type="Proteomes" id="UP000193411">
    <property type="component" value="Unassembled WGS sequence"/>
</dbReference>
<reference evidence="1 2" key="1">
    <citation type="submission" date="2016-07" db="EMBL/GenBank/DDBJ databases">
        <title>Pervasive Adenine N6-methylation of Active Genes in Fungi.</title>
        <authorList>
            <consortium name="DOE Joint Genome Institute"/>
            <person name="Mondo S.J."/>
            <person name="Dannebaum R.O."/>
            <person name="Kuo R.C."/>
            <person name="Labutti K."/>
            <person name="Haridas S."/>
            <person name="Kuo A."/>
            <person name="Salamov A."/>
            <person name="Ahrendt S.R."/>
            <person name="Lipzen A."/>
            <person name="Sullivan W."/>
            <person name="Andreopoulos W.B."/>
            <person name="Clum A."/>
            <person name="Lindquist E."/>
            <person name="Daum C."/>
            <person name="Ramamoorthy G.K."/>
            <person name="Gryganskyi A."/>
            <person name="Culley D."/>
            <person name="Magnuson J.K."/>
            <person name="James T.Y."/>
            <person name="O'Malley M.A."/>
            <person name="Stajich J.E."/>
            <person name="Spatafora J.W."/>
            <person name="Visel A."/>
            <person name="Grigoriev I.V."/>
        </authorList>
    </citation>
    <scope>NUCLEOTIDE SEQUENCE [LARGE SCALE GENOMIC DNA]</scope>
    <source>
        <strain evidence="1 2">PL171</strain>
    </source>
</reference>
<dbReference type="GO" id="GO:0047560">
    <property type="term" value="F:3-dehydrosphinganine reductase activity"/>
    <property type="evidence" value="ECO:0007669"/>
    <property type="project" value="TreeGrafter"/>
</dbReference>
<evidence type="ECO:0008006" key="3">
    <source>
        <dbReference type="Google" id="ProtNLM"/>
    </source>
</evidence>